<accession>A0A7W6MHK6</accession>
<evidence type="ECO:0000313" key="2">
    <source>
        <dbReference type="Proteomes" id="UP000524492"/>
    </source>
</evidence>
<reference evidence="1 2" key="1">
    <citation type="submission" date="2020-08" db="EMBL/GenBank/DDBJ databases">
        <title>Genomic Encyclopedia of Type Strains, Phase IV (KMG-V): Genome sequencing to study the core and pangenomes of soil and plant-associated prokaryotes.</title>
        <authorList>
            <person name="Whitman W."/>
        </authorList>
    </citation>
    <scope>NUCLEOTIDE SEQUENCE [LARGE SCALE GENOMIC DNA]</scope>
    <source>
        <strain evidence="1 2">SEMIA 4074</strain>
    </source>
</reference>
<dbReference type="EMBL" id="JACIFV010000009">
    <property type="protein sequence ID" value="MBB4192776.1"/>
    <property type="molecule type" value="Genomic_DNA"/>
</dbReference>
<name>A0A7W6MHK6_9HYPH</name>
<evidence type="ECO:0000313" key="1">
    <source>
        <dbReference type="EMBL" id="MBB4192776.1"/>
    </source>
</evidence>
<dbReference type="InterPro" id="IPR011856">
    <property type="entry name" value="tRNA_endonuc-like_dom_sf"/>
</dbReference>
<gene>
    <name evidence="1" type="ORF">GGD53_002936</name>
</gene>
<proteinExistence type="predicted"/>
<protein>
    <recommendedName>
        <fullName evidence="3">VRR-NUC domain-containing protein</fullName>
    </recommendedName>
</protein>
<dbReference type="RefSeq" id="WP_246717779.1">
    <property type="nucleotide sequence ID" value="NZ_JACIFV010000009.1"/>
</dbReference>
<dbReference type="GO" id="GO:0003676">
    <property type="term" value="F:nucleic acid binding"/>
    <property type="evidence" value="ECO:0007669"/>
    <property type="project" value="InterPro"/>
</dbReference>
<sequence>MKKTTQTTRMNGQRVRIVTTTGPAGTRVQVTEAEPKEWELQAAQVRALRAMPEYGKRFLLAGDQNSAKRGPRAQMEAIAAGMTPGEADMRIYIAGGQLRMIENKVGRGRLSPAQVDRHAALARLGFTVEVLRSVTTEDAARQAVALVRGWLAGNDNQSGQGQSRCSSTASA</sequence>
<dbReference type="AlphaFoldDB" id="A0A7W6MHK6"/>
<evidence type="ECO:0008006" key="3">
    <source>
        <dbReference type="Google" id="ProtNLM"/>
    </source>
</evidence>
<organism evidence="1 2">
    <name type="scientific">Rhizobium aethiopicum</name>
    <dbReference type="NCBI Taxonomy" id="1138170"/>
    <lineage>
        <taxon>Bacteria</taxon>
        <taxon>Pseudomonadati</taxon>
        <taxon>Pseudomonadota</taxon>
        <taxon>Alphaproteobacteria</taxon>
        <taxon>Hyphomicrobiales</taxon>
        <taxon>Rhizobiaceae</taxon>
        <taxon>Rhizobium/Agrobacterium group</taxon>
        <taxon>Rhizobium</taxon>
    </lineage>
</organism>
<comment type="caution">
    <text evidence="1">The sequence shown here is derived from an EMBL/GenBank/DDBJ whole genome shotgun (WGS) entry which is preliminary data.</text>
</comment>
<keyword evidence="2" id="KW-1185">Reference proteome</keyword>
<dbReference type="Gene3D" id="3.40.1350.10">
    <property type="match status" value="1"/>
</dbReference>
<dbReference type="Proteomes" id="UP000524492">
    <property type="component" value="Unassembled WGS sequence"/>
</dbReference>